<feature type="chain" id="PRO_5036453515" evidence="1">
    <location>
        <begin position="22"/>
        <end position="129"/>
    </location>
</feature>
<name>A0A8W7Q3D1_ANOCL</name>
<proteinExistence type="predicted"/>
<accession>A0A8W7Q3D1</accession>
<evidence type="ECO:0000256" key="1">
    <source>
        <dbReference type="SAM" id="SignalP"/>
    </source>
</evidence>
<feature type="signal peptide" evidence="1">
    <location>
        <begin position="1"/>
        <end position="21"/>
    </location>
</feature>
<organism evidence="2">
    <name type="scientific">Anopheles coluzzii</name>
    <name type="common">African malaria mosquito</name>
    <dbReference type="NCBI Taxonomy" id="1518534"/>
    <lineage>
        <taxon>Eukaryota</taxon>
        <taxon>Metazoa</taxon>
        <taxon>Ecdysozoa</taxon>
        <taxon>Arthropoda</taxon>
        <taxon>Hexapoda</taxon>
        <taxon>Insecta</taxon>
        <taxon>Pterygota</taxon>
        <taxon>Neoptera</taxon>
        <taxon>Endopterygota</taxon>
        <taxon>Diptera</taxon>
        <taxon>Nematocera</taxon>
        <taxon>Culicoidea</taxon>
        <taxon>Culicidae</taxon>
        <taxon>Anophelinae</taxon>
        <taxon>Anopheles</taxon>
    </lineage>
</organism>
<sequence length="129" mass="14149">MWNEWSPMGLSLTLLLTLVYIDRNREAISGPGWKDQTGSLLQEIETPPYHFTFHDEQVISNGEDARKVIKFFVSADFVSSSVLNNGASGAWDVGISDDVNVGTGPKRGVTGLICPLSDERGCTLPMDYP</sequence>
<dbReference type="AlphaFoldDB" id="A0A8W7Q3D1"/>
<dbReference type="EnsemblMetazoa" id="ACOM041787-RA">
    <property type="protein sequence ID" value="ACOM041787-PA.1"/>
    <property type="gene ID" value="ACOM041787"/>
</dbReference>
<evidence type="ECO:0000313" key="2">
    <source>
        <dbReference type="EnsemblMetazoa" id="ACOM041787-PA.1"/>
    </source>
</evidence>
<keyword evidence="1" id="KW-0732">Signal</keyword>
<reference evidence="2" key="1">
    <citation type="submission" date="2022-08" db="UniProtKB">
        <authorList>
            <consortium name="EnsemblMetazoa"/>
        </authorList>
    </citation>
    <scope>IDENTIFICATION</scope>
</reference>
<dbReference type="Proteomes" id="UP000075882">
    <property type="component" value="Unassembled WGS sequence"/>
</dbReference>
<protein>
    <submittedName>
        <fullName evidence="2">Uncharacterized protein</fullName>
    </submittedName>
</protein>